<feature type="domain" description="Tyrosine specific protein phosphatases" evidence="24">
    <location>
        <begin position="1263"/>
        <end position="1336"/>
    </location>
</feature>
<keyword evidence="6" id="KW-0597">Phosphoprotein</keyword>
<proteinExistence type="predicted"/>
<keyword evidence="14" id="KW-0325">Glycoprotein</keyword>
<feature type="domain" description="Fibronectin type-III" evidence="25">
    <location>
        <begin position="322"/>
        <end position="409"/>
    </location>
</feature>
<evidence type="ECO:0000256" key="2">
    <source>
        <dbReference type="ARBA" id="ARBA00004496"/>
    </source>
</evidence>
<evidence type="ECO:0000256" key="12">
    <source>
        <dbReference type="ARBA" id="ARBA00023136"/>
    </source>
</evidence>
<keyword evidence="4" id="KW-1003">Cell membrane</keyword>
<evidence type="ECO:0000259" key="25">
    <source>
        <dbReference type="PROSITE" id="PS50853"/>
    </source>
</evidence>
<dbReference type="SUPFAM" id="SSF49265">
    <property type="entry name" value="Fibronectin type III"/>
    <property type="match status" value="5"/>
</dbReference>
<keyword evidence="27" id="KW-1185">Reference proteome</keyword>
<keyword evidence="26" id="KW-0675">Receptor</keyword>
<accession>A0A091ELM5</accession>
<dbReference type="CDD" id="cd00063">
    <property type="entry name" value="FN3"/>
    <property type="match status" value="10"/>
</dbReference>
<comment type="subcellular location">
    <subcellularLocation>
        <location evidence="1">Apical cell membrane</location>
        <topology evidence="1">Single-pass type I membrane protein</topology>
    </subcellularLocation>
    <subcellularLocation>
        <location evidence="17">Cell projection</location>
        <location evidence="17">Microvillus membrane</location>
        <topology evidence="17">Single-pass type I membrane protein</topology>
    </subcellularLocation>
    <subcellularLocation>
        <location evidence="2">Cytoplasm</location>
    </subcellularLocation>
</comment>
<keyword evidence="10" id="KW-0904">Protein phosphatase</keyword>
<feature type="domain" description="Fibronectin type-III" evidence="25">
    <location>
        <begin position="678"/>
        <end position="765"/>
    </location>
</feature>
<dbReference type="EMBL" id="KN121407">
    <property type="protein sequence ID" value="KFO36491.1"/>
    <property type="molecule type" value="Genomic_DNA"/>
</dbReference>
<dbReference type="GO" id="GO:0031528">
    <property type="term" value="C:microvillus membrane"/>
    <property type="evidence" value="ECO:0007669"/>
    <property type="project" value="UniProtKB-SubCell"/>
</dbReference>
<dbReference type="GO" id="GO:0043235">
    <property type="term" value="C:receptor complex"/>
    <property type="evidence" value="ECO:0007669"/>
    <property type="project" value="TreeGrafter"/>
</dbReference>
<evidence type="ECO:0000256" key="16">
    <source>
        <dbReference type="ARBA" id="ARBA00051722"/>
    </source>
</evidence>
<organism evidence="26 27">
    <name type="scientific">Fukomys damarensis</name>
    <name type="common">Damaraland mole rat</name>
    <name type="synonym">Cryptomys damarensis</name>
    <dbReference type="NCBI Taxonomy" id="885580"/>
    <lineage>
        <taxon>Eukaryota</taxon>
        <taxon>Metazoa</taxon>
        <taxon>Chordata</taxon>
        <taxon>Craniata</taxon>
        <taxon>Vertebrata</taxon>
        <taxon>Euteleostomi</taxon>
        <taxon>Mammalia</taxon>
        <taxon>Eutheria</taxon>
        <taxon>Euarchontoglires</taxon>
        <taxon>Glires</taxon>
        <taxon>Rodentia</taxon>
        <taxon>Hystricomorpha</taxon>
        <taxon>Bathyergidae</taxon>
        <taxon>Fukomys</taxon>
    </lineage>
</organism>
<evidence type="ECO:0000256" key="19">
    <source>
        <dbReference type="ARBA" id="ARBA00073597"/>
    </source>
</evidence>
<evidence type="ECO:0000256" key="18">
    <source>
        <dbReference type="ARBA" id="ARBA00064282"/>
    </source>
</evidence>
<evidence type="ECO:0000256" key="3">
    <source>
        <dbReference type="ARBA" id="ARBA00013064"/>
    </source>
</evidence>
<name>A0A091ELM5_FUKDA</name>
<keyword evidence="15" id="KW-0966">Cell projection</keyword>
<evidence type="ECO:0000256" key="13">
    <source>
        <dbReference type="ARBA" id="ARBA00023157"/>
    </source>
</evidence>
<dbReference type="Pfam" id="PF00102">
    <property type="entry name" value="Y_phosphatase"/>
    <property type="match status" value="1"/>
</dbReference>
<dbReference type="Pfam" id="PF00041">
    <property type="entry name" value="fn3"/>
    <property type="match status" value="9"/>
</dbReference>
<feature type="transmembrane region" description="Helical" evidence="22">
    <location>
        <begin position="1036"/>
        <end position="1058"/>
    </location>
</feature>
<sequence length="1382" mass="151164">MRPSSDPNTVTNLRVDAQTNRSSSLGWEEPEGSDSQSLTYWVLPAADHATTPNPVRNLRAVTQTNDSISLGWEEPEGSDSQNLTYWVLWTGDGYGGDARNTTNTIVTVEGLRPGSSYAFSVWVEKDGVNSSRETLSAATAPNPVRNLRAVTQTNDSISLGWEEPEGSDSQNLTYWVLWTGDGHGGDTRNSTDTSVAVEGLHPGSSYVFSVWVEKDGVNSSRETLSAATAPNPVTNLRVDAQTNSSITLSWEEPEGSDSQNLTYWVLWTGDGHGGDTWNITDTSVTVEGLRPGSSYAFSVWVEKDGVSSTREFLSAATAPNPVTNLRVDAQTNSSITLSWEEPEGSDSQNLTYWVLWTGDGHGGDTWNITDTSVTVEGLRPGSSYAFSVWVEKDGVSSTREFLSAATAPNPVRNLRAVTQTNDSISLGWEEPEGSDSQNLTYWVLWTGDGYGGDARNTTNTIVTVEGLRPGSSYAFSVWVEKDGVNSSRETLSAATAPNPVRNLRAVTQTNDSISLGWEEPEGSDSQNLTYWVLWTGDGHGGDTRNSTDTSVAMEGLHPGSSYVFSVWVEKDGVNSSRETLSAATAPNPVTNLRVDAQTNSSITLSWEEPEGSDSQNLTYWVLWTGDGHGGDTWNITDTSVTVEGLRPGSSYAFSVWVEKDGVSSTREFLSAATAPNPVRNLRAVTQTNDSISLGWEEPEGSDSQNLTYWVLWTGDGYGGDARNTTNTSVTVEGLRPGSSYAFSVGVEKDGVNSTRETLSAATAPNPVRNLRVVTQTNDSISLGWEEPEGSDSQNLTYWVLWTGDGLTSDSHNTEDTNVTLLVLYPGFLYEVLVWAEKNGINSSRETQNAATAPNAVTQLQNTNETSTSVSLTWAAPVDTHSQRYTYWVQWASEAQPPEVGVNLTCRTEETWYVVESLRPGTLYTFRVCAERHKVASSTKSLHASTAPDSVTIASCVSASGGYGLYLNWSCPSGGYEAFELEVGGQQVTQDRSSCGSRVFVQGLGPARSYTATVTTIWSGLKVQSASVTCYTESAGVIAGAVVGILLCLILVGLLVLFLKKSFPGDITAKDFADHVQRNEKDSNCGFADEYQHLCREGEGQPQEAALAPENKAKNRYRNVLPYDWSRVPLQPLRDEPGSDYINASFIPGLWSPRDFIAAQGPLLRTVGDFWRLVWEQQSHTIVMLTNCVESGRVKCEHYWPLDAQPCTHGHLQVALVDEEVTEDWAVRDLQLFHVEEQKALPVRQFHYLAWPDHGVPPSPDPLLAFWRLLRQWLDQTAEGGPPIVHCSAGVGRTGTLIGLDVLLRQLEREGLVGPFSFVRKMRQSRPLMVQTEAQYVFLHQCILRYLQQLQSATKAQKEAEYENVAGLIYENPAAIRAQELEV</sequence>
<dbReference type="InterPro" id="IPR000242">
    <property type="entry name" value="PTP_cat"/>
</dbReference>
<dbReference type="InterPro" id="IPR013783">
    <property type="entry name" value="Ig-like_fold"/>
</dbReference>
<keyword evidence="7 22" id="KW-0812">Transmembrane</keyword>
<comment type="catalytic activity">
    <reaction evidence="16">
        <text>O-phospho-L-tyrosyl-[protein] + H2O = L-tyrosyl-[protein] + phosphate</text>
        <dbReference type="Rhea" id="RHEA:10684"/>
        <dbReference type="Rhea" id="RHEA-COMP:10136"/>
        <dbReference type="Rhea" id="RHEA-COMP:20101"/>
        <dbReference type="ChEBI" id="CHEBI:15377"/>
        <dbReference type="ChEBI" id="CHEBI:43474"/>
        <dbReference type="ChEBI" id="CHEBI:46858"/>
        <dbReference type="ChEBI" id="CHEBI:61978"/>
        <dbReference type="EC" id="3.1.3.48"/>
    </reaction>
</comment>
<keyword evidence="8" id="KW-0732">Signal</keyword>
<feature type="region of interest" description="Disordered" evidence="21">
    <location>
        <begin position="1"/>
        <end position="34"/>
    </location>
</feature>
<dbReference type="PRINTS" id="PR00700">
    <property type="entry name" value="PRTYPHPHTASE"/>
</dbReference>
<dbReference type="InterPro" id="IPR050713">
    <property type="entry name" value="RTP_Phos/Ushers"/>
</dbReference>
<dbReference type="PROSITE" id="PS50055">
    <property type="entry name" value="TYR_PHOSPHATASE_PTP"/>
    <property type="match status" value="1"/>
</dbReference>
<keyword evidence="11 22" id="KW-1133">Transmembrane helix</keyword>
<dbReference type="InterPro" id="IPR036116">
    <property type="entry name" value="FN3_sf"/>
</dbReference>
<dbReference type="Gene3D" id="3.90.190.10">
    <property type="entry name" value="Protein tyrosine phosphatase superfamily"/>
    <property type="match status" value="1"/>
</dbReference>
<dbReference type="PROSITE" id="PS00383">
    <property type="entry name" value="TYR_PHOSPHATASE_1"/>
    <property type="match status" value="1"/>
</dbReference>
<evidence type="ECO:0000256" key="10">
    <source>
        <dbReference type="ARBA" id="ARBA00022912"/>
    </source>
</evidence>
<evidence type="ECO:0000256" key="4">
    <source>
        <dbReference type="ARBA" id="ARBA00022475"/>
    </source>
</evidence>
<feature type="domain" description="Tyrosine-protein phosphatase" evidence="23">
    <location>
        <begin position="1086"/>
        <end position="1345"/>
    </location>
</feature>
<feature type="compositionally biased region" description="Polar residues" evidence="21">
    <location>
        <begin position="1"/>
        <end position="25"/>
    </location>
</feature>
<dbReference type="Proteomes" id="UP000028990">
    <property type="component" value="Unassembled WGS sequence"/>
</dbReference>
<evidence type="ECO:0000259" key="24">
    <source>
        <dbReference type="PROSITE" id="PS50056"/>
    </source>
</evidence>
<evidence type="ECO:0000256" key="11">
    <source>
        <dbReference type="ARBA" id="ARBA00022989"/>
    </source>
</evidence>
<dbReference type="SUPFAM" id="SSF52799">
    <property type="entry name" value="(Phosphotyrosine protein) phosphatases II"/>
    <property type="match status" value="1"/>
</dbReference>
<evidence type="ECO:0000256" key="8">
    <source>
        <dbReference type="ARBA" id="ARBA00022729"/>
    </source>
</evidence>
<dbReference type="InterPro" id="IPR029021">
    <property type="entry name" value="Prot-tyrosine_phosphatase-like"/>
</dbReference>
<feature type="domain" description="Fibronectin type-III" evidence="25">
    <location>
        <begin position="54"/>
        <end position="143"/>
    </location>
</feature>
<comment type="subunit">
    <text evidence="18">Homodimer; disulfide-linked. Interacts with LCK. Interacts (phosphorylated form) with GRB2 (via SH2 domain). Interacts (phosphorylated form) with FYN (via SH2 domain). Interacts (via extracellular domain) with CEACAM20 (via extracellular domain); the interaction dephosphorylates CEACAM20.</text>
</comment>
<keyword evidence="5" id="KW-0963">Cytoplasm</keyword>
<evidence type="ECO:0000313" key="27">
    <source>
        <dbReference type="Proteomes" id="UP000028990"/>
    </source>
</evidence>
<dbReference type="EC" id="3.1.3.48" evidence="3"/>
<dbReference type="InterPro" id="IPR000387">
    <property type="entry name" value="Tyr_Pase_dom"/>
</dbReference>
<evidence type="ECO:0000256" key="20">
    <source>
        <dbReference type="ARBA" id="ARBA00083614"/>
    </source>
</evidence>
<keyword evidence="13" id="KW-1015">Disulfide bond</keyword>
<dbReference type="GO" id="GO:0004725">
    <property type="term" value="F:protein tyrosine phosphatase activity"/>
    <property type="evidence" value="ECO:0007669"/>
    <property type="project" value="UniProtKB-EC"/>
</dbReference>
<dbReference type="PROSITE" id="PS50853">
    <property type="entry name" value="FN3"/>
    <property type="match status" value="10"/>
</dbReference>
<protein>
    <recommendedName>
        <fullName evidence="19">Receptor-type tyrosine-protein phosphatase H</fullName>
        <ecNumber evidence="3">3.1.3.48</ecNumber>
    </recommendedName>
    <alternativeName>
        <fullName evidence="20">Stomach cancer-associated protein tyrosine phosphatase 1</fullName>
    </alternativeName>
</protein>
<feature type="domain" description="Fibronectin type-III" evidence="25">
    <location>
        <begin position="410"/>
        <end position="499"/>
    </location>
</feature>
<keyword evidence="9" id="KW-0378">Hydrolase</keyword>
<dbReference type="PROSITE" id="PS50056">
    <property type="entry name" value="TYR_PHOSPHATASE_2"/>
    <property type="match status" value="1"/>
</dbReference>
<dbReference type="PANTHER" id="PTHR46957">
    <property type="entry name" value="CYTOKINE RECEPTOR"/>
    <property type="match status" value="1"/>
</dbReference>
<feature type="domain" description="Fibronectin type-III" evidence="25">
    <location>
        <begin position="766"/>
        <end position="854"/>
    </location>
</feature>
<dbReference type="SMART" id="SM00404">
    <property type="entry name" value="PTPc_motif"/>
    <property type="match status" value="1"/>
</dbReference>
<evidence type="ECO:0000256" key="17">
    <source>
        <dbReference type="ARBA" id="ARBA00060382"/>
    </source>
</evidence>
<dbReference type="GO" id="GO:0005737">
    <property type="term" value="C:cytoplasm"/>
    <property type="evidence" value="ECO:0007669"/>
    <property type="project" value="UniProtKB-SubCell"/>
</dbReference>
<feature type="domain" description="Fibronectin type-III" evidence="25">
    <location>
        <begin position="500"/>
        <end position="587"/>
    </location>
</feature>
<evidence type="ECO:0000256" key="7">
    <source>
        <dbReference type="ARBA" id="ARBA00022692"/>
    </source>
</evidence>
<dbReference type="InterPro" id="IPR003595">
    <property type="entry name" value="Tyr_Pase_cat"/>
</dbReference>
<evidence type="ECO:0000256" key="22">
    <source>
        <dbReference type="SAM" id="Phobius"/>
    </source>
</evidence>
<dbReference type="InterPro" id="IPR003961">
    <property type="entry name" value="FN3_dom"/>
</dbReference>
<feature type="domain" description="Fibronectin type-III" evidence="25">
    <location>
        <begin position="588"/>
        <end position="677"/>
    </location>
</feature>
<dbReference type="eggNOG" id="KOG0791">
    <property type="taxonomic scope" value="Eukaryota"/>
</dbReference>
<dbReference type="GO" id="GO:0016324">
    <property type="term" value="C:apical plasma membrane"/>
    <property type="evidence" value="ECO:0007669"/>
    <property type="project" value="UniProtKB-SubCell"/>
</dbReference>
<evidence type="ECO:0000256" key="15">
    <source>
        <dbReference type="ARBA" id="ARBA00023273"/>
    </source>
</evidence>
<dbReference type="Gene3D" id="2.60.40.10">
    <property type="entry name" value="Immunoglobulins"/>
    <property type="match status" value="11"/>
</dbReference>
<reference evidence="26 27" key="1">
    <citation type="submission" date="2013-11" db="EMBL/GenBank/DDBJ databases">
        <title>The Damaraland mole rat (Fukomys damarensis) genome and evolution of African mole rats.</title>
        <authorList>
            <person name="Gladyshev V.N."/>
            <person name="Fang X."/>
        </authorList>
    </citation>
    <scope>NUCLEOTIDE SEQUENCE [LARGE SCALE GENOMIC DNA]</scope>
    <source>
        <tissue evidence="26">Liver</tissue>
    </source>
</reference>
<evidence type="ECO:0000313" key="26">
    <source>
        <dbReference type="EMBL" id="KFO36491.1"/>
    </source>
</evidence>
<dbReference type="FunFam" id="3.90.190.10:FF:000009">
    <property type="entry name" value="Receptor-type tyrosine-protein phosphatase beta"/>
    <property type="match status" value="1"/>
</dbReference>
<evidence type="ECO:0000256" key="14">
    <source>
        <dbReference type="ARBA" id="ARBA00023180"/>
    </source>
</evidence>
<evidence type="ECO:0000256" key="21">
    <source>
        <dbReference type="SAM" id="MobiDB-lite"/>
    </source>
</evidence>
<dbReference type="SMART" id="SM00060">
    <property type="entry name" value="FN3"/>
    <property type="match status" value="11"/>
</dbReference>
<evidence type="ECO:0000256" key="1">
    <source>
        <dbReference type="ARBA" id="ARBA00004247"/>
    </source>
</evidence>
<gene>
    <name evidence="26" type="ORF">H920_02118</name>
</gene>
<keyword evidence="12 22" id="KW-0472">Membrane</keyword>
<evidence type="ECO:0000256" key="6">
    <source>
        <dbReference type="ARBA" id="ARBA00022553"/>
    </source>
</evidence>
<dbReference type="FunFam" id="2.60.40.10:FF:000374">
    <property type="entry name" value="Protein tyrosine phosphatase, receptor type, H"/>
    <property type="match status" value="9"/>
</dbReference>
<dbReference type="PANTHER" id="PTHR46957:SF10">
    <property type="entry name" value="PROTEIN TYROSINE PHOSPHATASE, RECEPTOR TYPE, H"/>
    <property type="match status" value="1"/>
</dbReference>
<feature type="domain" description="Fibronectin type-III" evidence="25">
    <location>
        <begin position="855"/>
        <end position="948"/>
    </location>
</feature>
<dbReference type="STRING" id="885580.ENSFDAP00000013513"/>
<evidence type="ECO:0000259" key="23">
    <source>
        <dbReference type="PROSITE" id="PS50055"/>
    </source>
</evidence>
<feature type="domain" description="Fibronectin type-III" evidence="25">
    <location>
        <begin position="144"/>
        <end position="231"/>
    </location>
</feature>
<dbReference type="SMART" id="SM00194">
    <property type="entry name" value="PTPc"/>
    <property type="match status" value="1"/>
</dbReference>
<feature type="domain" description="Fibronectin type-III" evidence="25">
    <location>
        <begin position="232"/>
        <end position="321"/>
    </location>
</feature>
<dbReference type="InterPro" id="IPR016130">
    <property type="entry name" value="Tyr_Pase_AS"/>
</dbReference>
<evidence type="ECO:0000256" key="5">
    <source>
        <dbReference type="ARBA" id="ARBA00022490"/>
    </source>
</evidence>
<evidence type="ECO:0000256" key="9">
    <source>
        <dbReference type="ARBA" id="ARBA00022801"/>
    </source>
</evidence>